<evidence type="ECO:0000313" key="2">
    <source>
        <dbReference type="EMBL" id="KAL0483501.1"/>
    </source>
</evidence>
<keyword evidence="1" id="KW-0472">Membrane</keyword>
<dbReference type="AlphaFoldDB" id="A0AAW2Z420"/>
<evidence type="ECO:0000256" key="1">
    <source>
        <dbReference type="SAM" id="Phobius"/>
    </source>
</evidence>
<name>A0AAW2Z420_9EUKA</name>
<evidence type="ECO:0000313" key="3">
    <source>
        <dbReference type="Proteomes" id="UP001431209"/>
    </source>
</evidence>
<protein>
    <submittedName>
        <fullName evidence="2">Uncharacterized protein</fullName>
    </submittedName>
</protein>
<feature type="transmembrane region" description="Helical" evidence="1">
    <location>
        <begin position="146"/>
        <end position="166"/>
    </location>
</feature>
<accession>A0AAW2Z420</accession>
<dbReference type="Proteomes" id="UP001431209">
    <property type="component" value="Unassembled WGS sequence"/>
</dbReference>
<reference evidence="2 3" key="1">
    <citation type="submission" date="2024-03" db="EMBL/GenBank/DDBJ databases">
        <title>The Acrasis kona genome and developmental transcriptomes reveal deep origins of eukaryotic multicellular pathways.</title>
        <authorList>
            <person name="Sheikh S."/>
            <person name="Fu C.-J."/>
            <person name="Brown M.W."/>
            <person name="Baldauf S.L."/>
        </authorList>
    </citation>
    <scope>NUCLEOTIDE SEQUENCE [LARGE SCALE GENOMIC DNA]</scope>
    <source>
        <strain evidence="2 3">ATCC MYA-3509</strain>
    </source>
</reference>
<feature type="transmembrane region" description="Helical" evidence="1">
    <location>
        <begin position="71"/>
        <end position="100"/>
    </location>
</feature>
<keyword evidence="3" id="KW-1185">Reference proteome</keyword>
<comment type="caution">
    <text evidence="2">The sequence shown here is derived from an EMBL/GenBank/DDBJ whole genome shotgun (WGS) entry which is preliminary data.</text>
</comment>
<feature type="transmembrane region" description="Helical" evidence="1">
    <location>
        <begin position="112"/>
        <end position="134"/>
    </location>
</feature>
<dbReference type="EMBL" id="JAOPGA020000966">
    <property type="protein sequence ID" value="KAL0483501.1"/>
    <property type="molecule type" value="Genomic_DNA"/>
</dbReference>
<feature type="transmembrane region" description="Helical" evidence="1">
    <location>
        <begin position="35"/>
        <end position="65"/>
    </location>
</feature>
<gene>
    <name evidence="2" type="ORF">AKO1_014504</name>
</gene>
<proteinExistence type="predicted"/>
<organism evidence="2 3">
    <name type="scientific">Acrasis kona</name>
    <dbReference type="NCBI Taxonomy" id="1008807"/>
    <lineage>
        <taxon>Eukaryota</taxon>
        <taxon>Discoba</taxon>
        <taxon>Heterolobosea</taxon>
        <taxon>Tetramitia</taxon>
        <taxon>Eutetramitia</taxon>
        <taxon>Acrasidae</taxon>
        <taxon>Acrasis</taxon>
    </lineage>
</organism>
<keyword evidence="1" id="KW-1133">Transmembrane helix</keyword>
<sequence>MNFDKRLVVVKDNGQEQTKKHPYVMNGLYVRPVKAYTYAITQVLSALMGVSMLLGSIFLLIGSAIALSNLWLGGCFFITTFSLYTTAAVFGAASTIGIVSKTSRSSYQVINGLANILVAAGSIVNIIGSGLWFIGSVKTHSASGTHFIVGSSLTFVGFCFRNYAAVNDIFVIFGPRVWIDFLGLVEA</sequence>
<keyword evidence="1" id="KW-0812">Transmembrane</keyword>